<evidence type="ECO:0000313" key="2">
    <source>
        <dbReference type="Proteomes" id="UP000887540"/>
    </source>
</evidence>
<keyword evidence="2" id="KW-1185">Reference proteome</keyword>
<accession>A0A914BVA7</accession>
<dbReference type="Proteomes" id="UP000887540">
    <property type="component" value="Unplaced"/>
</dbReference>
<name>A0A914BVA7_9BILA</name>
<organism evidence="2 3">
    <name type="scientific">Acrobeloides nanus</name>
    <dbReference type="NCBI Taxonomy" id="290746"/>
    <lineage>
        <taxon>Eukaryota</taxon>
        <taxon>Metazoa</taxon>
        <taxon>Ecdysozoa</taxon>
        <taxon>Nematoda</taxon>
        <taxon>Chromadorea</taxon>
        <taxon>Rhabditida</taxon>
        <taxon>Tylenchina</taxon>
        <taxon>Cephalobomorpha</taxon>
        <taxon>Cephaloboidea</taxon>
        <taxon>Cephalobidae</taxon>
        <taxon>Acrobeloides</taxon>
    </lineage>
</organism>
<keyword evidence="1" id="KW-1133">Transmembrane helix</keyword>
<protein>
    <submittedName>
        <fullName evidence="3">Uncharacterized protein</fullName>
    </submittedName>
</protein>
<keyword evidence="1" id="KW-0812">Transmembrane</keyword>
<dbReference type="WBParaSite" id="ACRNAN_Path_1074.g4123.t1">
    <property type="protein sequence ID" value="ACRNAN_Path_1074.g4123.t1"/>
    <property type="gene ID" value="ACRNAN_Path_1074.g4123"/>
</dbReference>
<reference evidence="3" key="1">
    <citation type="submission" date="2022-11" db="UniProtKB">
        <authorList>
            <consortium name="WormBaseParasite"/>
        </authorList>
    </citation>
    <scope>IDENTIFICATION</scope>
</reference>
<evidence type="ECO:0000313" key="3">
    <source>
        <dbReference type="WBParaSite" id="ACRNAN_Path_1074.g4123.t1"/>
    </source>
</evidence>
<sequence>MMILTFSIPVALASYRFFLPITVNVSAGGIFSIVYTDPLAMSIVVLVGAILTFSTTLIELLLDIGTISHIWHSRNLISKTMHIQQQRRHEIGLSSKKILMD</sequence>
<proteinExistence type="predicted"/>
<dbReference type="AlphaFoldDB" id="A0A914BVA7"/>
<feature type="transmembrane region" description="Helical" evidence="1">
    <location>
        <begin position="42"/>
        <end position="62"/>
    </location>
</feature>
<keyword evidence="1" id="KW-0472">Membrane</keyword>
<evidence type="ECO:0000256" key="1">
    <source>
        <dbReference type="SAM" id="Phobius"/>
    </source>
</evidence>